<reference evidence="2" key="1">
    <citation type="journal article" date="2023" name="Mol. Phylogenet. Evol.">
        <title>Genome-scale phylogeny and comparative genomics of the fungal order Sordariales.</title>
        <authorList>
            <person name="Hensen N."/>
            <person name="Bonometti L."/>
            <person name="Westerberg I."/>
            <person name="Brannstrom I.O."/>
            <person name="Guillou S."/>
            <person name="Cros-Aarteil S."/>
            <person name="Calhoun S."/>
            <person name="Haridas S."/>
            <person name="Kuo A."/>
            <person name="Mondo S."/>
            <person name="Pangilinan J."/>
            <person name="Riley R."/>
            <person name="LaButti K."/>
            <person name="Andreopoulos B."/>
            <person name="Lipzen A."/>
            <person name="Chen C."/>
            <person name="Yan M."/>
            <person name="Daum C."/>
            <person name="Ng V."/>
            <person name="Clum A."/>
            <person name="Steindorff A."/>
            <person name="Ohm R.A."/>
            <person name="Martin F."/>
            <person name="Silar P."/>
            <person name="Natvig D.O."/>
            <person name="Lalanne C."/>
            <person name="Gautier V."/>
            <person name="Ament-Velasquez S.L."/>
            <person name="Kruys A."/>
            <person name="Hutchinson M.I."/>
            <person name="Powell A.J."/>
            <person name="Barry K."/>
            <person name="Miller A.N."/>
            <person name="Grigoriev I.V."/>
            <person name="Debuchy R."/>
            <person name="Gladieux P."/>
            <person name="Hiltunen Thoren M."/>
            <person name="Johannesson H."/>
        </authorList>
    </citation>
    <scope>NUCLEOTIDE SEQUENCE</scope>
    <source>
        <strain evidence="2">CBS 990.96</strain>
    </source>
</reference>
<dbReference type="Pfam" id="PF02458">
    <property type="entry name" value="Transferase"/>
    <property type="match status" value="2"/>
</dbReference>
<protein>
    <submittedName>
        <fullName evidence="2">Transferase family-domain-containing protein</fullName>
    </submittedName>
</protein>
<sequence>MTAVVISGLEKVFPTKPITTPQIVPLSLLDATTAEFAFTSAVWLFNPPSTPIPDVASHLKQSLAGTLLYYPQWCGTCKPSSSTAIASHHTDRLGRIHVHFGLPSDPGVELVTGSTSSSLDDLYPSKRITTNPIWTNPDLSAFLPPTKIGSTLALNDTQEPLLAIQLTTTSCNGFVLGIKAAHPMADITSLIHFVKTWAAIANSPSKELSSLPVSDPSNLDAFAAGDINAPNPHPTVIEKVKALPMHRYDWWHPHSIKNCPWPTSGPPDGFQIEEEIETGNKPMPWHEWDVSAPVERRVIHFTAEQIEILFERANRNPERKLSKHDAIVSHIWSCITRARKPNPQQDDTEPIHCDLVIGVRRALGLGEAFQGSPIVIVNVEMPVSEVSIPDNTAKIAEKIRETIEKVNNKEALAAHLHGLAFEKSPQRIWQAFLGRRHILVTSWVRAGLYEIDFGFGGGVRYSEGIVPAMDGNVVVKEGPPLELGGNGKEGWSRNGVDVLVCLRDEDMQRFVEDEFLMPEKFYVKECYRIGLKMAGIIWV</sequence>
<dbReference type="EMBL" id="MU865441">
    <property type="protein sequence ID" value="KAK4223067.1"/>
    <property type="molecule type" value="Genomic_DNA"/>
</dbReference>
<keyword evidence="3" id="KW-1185">Reference proteome</keyword>
<dbReference type="PANTHER" id="PTHR31896">
    <property type="entry name" value="FAMILY REGULATORY PROTEIN, PUTATIVE (AFU_ORTHOLOGUE AFUA_3G14730)-RELATED"/>
    <property type="match status" value="1"/>
</dbReference>
<dbReference type="Proteomes" id="UP001301958">
    <property type="component" value="Unassembled WGS sequence"/>
</dbReference>
<dbReference type="InterPro" id="IPR051283">
    <property type="entry name" value="Sec_Metabolite_Acyltrans"/>
</dbReference>
<comment type="caution">
    <text evidence="2">The sequence shown here is derived from an EMBL/GenBank/DDBJ whole genome shotgun (WGS) entry which is preliminary data.</text>
</comment>
<dbReference type="PANTHER" id="PTHR31896:SF64">
    <property type="entry name" value="TRICHOTHECENE 3-O-ACETYLTRANSFERASE"/>
    <property type="match status" value="1"/>
</dbReference>
<accession>A0AAN6YTS3</accession>
<dbReference type="AlphaFoldDB" id="A0AAN6YTS3"/>
<evidence type="ECO:0000256" key="1">
    <source>
        <dbReference type="ARBA" id="ARBA00022679"/>
    </source>
</evidence>
<gene>
    <name evidence="2" type="ORF">QBC38DRAFT_488443</name>
</gene>
<dbReference type="InterPro" id="IPR023213">
    <property type="entry name" value="CAT-like_dom_sf"/>
</dbReference>
<proteinExistence type="predicted"/>
<dbReference type="GO" id="GO:0016740">
    <property type="term" value="F:transferase activity"/>
    <property type="evidence" value="ECO:0007669"/>
    <property type="project" value="UniProtKB-KW"/>
</dbReference>
<evidence type="ECO:0000313" key="2">
    <source>
        <dbReference type="EMBL" id="KAK4223067.1"/>
    </source>
</evidence>
<organism evidence="2 3">
    <name type="scientific">Podospora fimiseda</name>
    <dbReference type="NCBI Taxonomy" id="252190"/>
    <lineage>
        <taxon>Eukaryota</taxon>
        <taxon>Fungi</taxon>
        <taxon>Dikarya</taxon>
        <taxon>Ascomycota</taxon>
        <taxon>Pezizomycotina</taxon>
        <taxon>Sordariomycetes</taxon>
        <taxon>Sordariomycetidae</taxon>
        <taxon>Sordariales</taxon>
        <taxon>Podosporaceae</taxon>
        <taxon>Podospora</taxon>
    </lineage>
</organism>
<evidence type="ECO:0000313" key="3">
    <source>
        <dbReference type="Proteomes" id="UP001301958"/>
    </source>
</evidence>
<keyword evidence="1 2" id="KW-0808">Transferase</keyword>
<reference evidence="2" key="2">
    <citation type="submission" date="2023-05" db="EMBL/GenBank/DDBJ databases">
        <authorList>
            <consortium name="Lawrence Berkeley National Laboratory"/>
            <person name="Steindorff A."/>
            <person name="Hensen N."/>
            <person name="Bonometti L."/>
            <person name="Westerberg I."/>
            <person name="Brannstrom I.O."/>
            <person name="Guillou S."/>
            <person name="Cros-Aarteil S."/>
            <person name="Calhoun S."/>
            <person name="Haridas S."/>
            <person name="Kuo A."/>
            <person name="Mondo S."/>
            <person name="Pangilinan J."/>
            <person name="Riley R."/>
            <person name="Labutti K."/>
            <person name="Andreopoulos B."/>
            <person name="Lipzen A."/>
            <person name="Chen C."/>
            <person name="Yanf M."/>
            <person name="Daum C."/>
            <person name="Ng V."/>
            <person name="Clum A."/>
            <person name="Ohm R."/>
            <person name="Martin F."/>
            <person name="Silar P."/>
            <person name="Natvig D."/>
            <person name="Lalanne C."/>
            <person name="Gautier V."/>
            <person name="Ament-Velasquez S.L."/>
            <person name="Kruys A."/>
            <person name="Hutchinson M.I."/>
            <person name="Powell A.J."/>
            <person name="Barry K."/>
            <person name="Miller A.N."/>
            <person name="Grigoriev I.V."/>
            <person name="Debuchy R."/>
            <person name="Gladieux P."/>
            <person name="Thoren M.H."/>
            <person name="Johannesson H."/>
        </authorList>
    </citation>
    <scope>NUCLEOTIDE SEQUENCE</scope>
    <source>
        <strain evidence="2">CBS 990.96</strain>
    </source>
</reference>
<dbReference type="Gene3D" id="3.30.559.10">
    <property type="entry name" value="Chloramphenicol acetyltransferase-like domain"/>
    <property type="match status" value="2"/>
</dbReference>
<name>A0AAN6YTS3_9PEZI</name>